<keyword evidence="5" id="KW-1185">Reference proteome</keyword>
<dbReference type="AlphaFoldDB" id="A0A9Q0DE37"/>
<feature type="chain" id="PRO_5040117429" description="Immunoglobulin subtype domain-containing protein" evidence="3">
    <location>
        <begin position="19"/>
        <end position="254"/>
    </location>
</feature>
<accession>A0A9Q0DE37</accession>
<evidence type="ECO:0000313" key="4">
    <source>
        <dbReference type="EMBL" id="KAJ3585903.1"/>
    </source>
</evidence>
<evidence type="ECO:0000256" key="2">
    <source>
        <dbReference type="SAM" id="Phobius"/>
    </source>
</evidence>
<feature type="region of interest" description="Disordered" evidence="1">
    <location>
        <begin position="119"/>
        <end position="141"/>
    </location>
</feature>
<comment type="caution">
    <text evidence="4">The sequence shown here is derived from an EMBL/GenBank/DDBJ whole genome shotgun (WGS) entry which is preliminary data.</text>
</comment>
<gene>
    <name evidence="4" type="ORF">NHX12_012311</name>
</gene>
<evidence type="ECO:0000313" key="5">
    <source>
        <dbReference type="Proteomes" id="UP001148018"/>
    </source>
</evidence>
<evidence type="ECO:0000256" key="1">
    <source>
        <dbReference type="SAM" id="MobiDB-lite"/>
    </source>
</evidence>
<protein>
    <recommendedName>
        <fullName evidence="6">Immunoglobulin subtype domain-containing protein</fullName>
    </recommendedName>
</protein>
<dbReference type="EMBL" id="JANIIK010000117">
    <property type="protein sequence ID" value="KAJ3585903.1"/>
    <property type="molecule type" value="Genomic_DNA"/>
</dbReference>
<feature type="compositionally biased region" description="Pro residues" evidence="1">
    <location>
        <begin position="119"/>
        <end position="134"/>
    </location>
</feature>
<evidence type="ECO:0000256" key="3">
    <source>
        <dbReference type="SAM" id="SignalP"/>
    </source>
</evidence>
<sequence length="254" mass="28349">MKISIFFLLLLDVHLSKEQQTTERSGEIVLKFDFHPDYNSFNKSCSKFSLGRYFIVMDNRGFMYDFLRGRVTVLERSDSIEFRIANAQSIDGGYYLCYVDGTQDYNYFTVKISEPSWRPPVQPTSTVKPPPTSTAPPTLRPGSGLPPYCNSCPFGPWTVNELLITGVSIATIALAGCVTAVVVCCRRKKSKNKVVESQHDSSKPKAPLDAGSVIYSAVEFKPHPPPPVQLYDNFRDPVAGWTENVEYGTLALSQ</sequence>
<name>A0A9Q0DE37_9TELE</name>
<organism evidence="4 5">
    <name type="scientific">Muraenolepis orangiensis</name>
    <name type="common">Patagonian moray cod</name>
    <dbReference type="NCBI Taxonomy" id="630683"/>
    <lineage>
        <taxon>Eukaryota</taxon>
        <taxon>Metazoa</taxon>
        <taxon>Chordata</taxon>
        <taxon>Craniata</taxon>
        <taxon>Vertebrata</taxon>
        <taxon>Euteleostomi</taxon>
        <taxon>Actinopterygii</taxon>
        <taxon>Neopterygii</taxon>
        <taxon>Teleostei</taxon>
        <taxon>Neoteleostei</taxon>
        <taxon>Acanthomorphata</taxon>
        <taxon>Zeiogadaria</taxon>
        <taxon>Gadariae</taxon>
        <taxon>Gadiformes</taxon>
        <taxon>Muraenolepidoidei</taxon>
        <taxon>Muraenolepididae</taxon>
        <taxon>Muraenolepis</taxon>
    </lineage>
</organism>
<keyword evidence="2" id="KW-1133">Transmembrane helix</keyword>
<keyword evidence="3" id="KW-0732">Signal</keyword>
<dbReference type="OrthoDB" id="8442846at2759"/>
<proteinExistence type="predicted"/>
<dbReference type="Proteomes" id="UP001148018">
    <property type="component" value="Unassembled WGS sequence"/>
</dbReference>
<keyword evidence="2" id="KW-0472">Membrane</keyword>
<reference evidence="4" key="1">
    <citation type="submission" date="2022-07" db="EMBL/GenBank/DDBJ databases">
        <title>Chromosome-level genome of Muraenolepis orangiensis.</title>
        <authorList>
            <person name="Kim J."/>
        </authorList>
    </citation>
    <scope>NUCLEOTIDE SEQUENCE</scope>
    <source>
        <strain evidence="4">KU_S4_2022</strain>
        <tissue evidence="4">Muscle</tissue>
    </source>
</reference>
<feature type="signal peptide" evidence="3">
    <location>
        <begin position="1"/>
        <end position="18"/>
    </location>
</feature>
<evidence type="ECO:0008006" key="6">
    <source>
        <dbReference type="Google" id="ProtNLM"/>
    </source>
</evidence>
<feature type="transmembrane region" description="Helical" evidence="2">
    <location>
        <begin position="162"/>
        <end position="183"/>
    </location>
</feature>
<keyword evidence="2" id="KW-0812">Transmembrane</keyword>